<gene>
    <name evidence="8" type="ORF">PXEA_LOCUS34647</name>
</gene>
<dbReference type="CDD" id="cd04330">
    <property type="entry name" value="RNAP_III_Rpc25_N"/>
    <property type="match status" value="1"/>
</dbReference>
<dbReference type="InterPro" id="IPR013238">
    <property type="entry name" value="RNA_pol_III_Rbc25"/>
</dbReference>
<evidence type="ECO:0000313" key="9">
    <source>
        <dbReference type="Proteomes" id="UP000784294"/>
    </source>
</evidence>
<evidence type="ECO:0000313" key="8">
    <source>
        <dbReference type="EMBL" id="VEL41207.1"/>
    </source>
</evidence>
<dbReference type="Pfam" id="PF03876">
    <property type="entry name" value="SHS2_Rpb7-N"/>
    <property type="match status" value="1"/>
</dbReference>
<comment type="caution">
    <text evidence="8">The sequence shown here is derived from an EMBL/GenBank/DDBJ whole genome shotgun (WGS) entry which is preliminary data.</text>
</comment>
<evidence type="ECO:0000256" key="1">
    <source>
        <dbReference type="ARBA" id="ARBA00004123"/>
    </source>
</evidence>
<dbReference type="InterPro" id="IPR036898">
    <property type="entry name" value="RNA_pol_Rpb7-like_N_sf"/>
</dbReference>
<proteinExistence type="inferred from homology"/>
<dbReference type="InterPro" id="IPR005576">
    <property type="entry name" value="Rpb7-like_N"/>
</dbReference>
<evidence type="ECO:0000256" key="3">
    <source>
        <dbReference type="ARBA" id="ARBA00022478"/>
    </source>
</evidence>
<comment type="similarity">
    <text evidence="2">Belongs to the eukaryotic RPB7/RPC8 RNA polymerase subunit family.</text>
</comment>
<dbReference type="GO" id="GO:0005666">
    <property type="term" value="C:RNA polymerase III complex"/>
    <property type="evidence" value="ECO:0007669"/>
    <property type="project" value="TreeGrafter"/>
</dbReference>
<organism evidence="8 9">
    <name type="scientific">Protopolystoma xenopodis</name>
    <dbReference type="NCBI Taxonomy" id="117903"/>
    <lineage>
        <taxon>Eukaryota</taxon>
        <taxon>Metazoa</taxon>
        <taxon>Spiralia</taxon>
        <taxon>Lophotrochozoa</taxon>
        <taxon>Platyhelminthes</taxon>
        <taxon>Monogenea</taxon>
        <taxon>Polyopisthocotylea</taxon>
        <taxon>Polystomatidea</taxon>
        <taxon>Polystomatidae</taxon>
        <taxon>Protopolystoma</taxon>
    </lineage>
</organism>
<keyword evidence="4" id="KW-0804">Transcription</keyword>
<protein>
    <recommendedName>
        <fullName evidence="10">RNA polymerase III subunit Rpc25 domain-containing protein</fullName>
    </recommendedName>
</protein>
<comment type="subcellular location">
    <subcellularLocation>
        <location evidence="1">Nucleus</location>
    </subcellularLocation>
</comment>
<dbReference type="Gene3D" id="3.30.1490.120">
    <property type="entry name" value="RNA polymerase Rpb7-like, N-terminal domain"/>
    <property type="match status" value="1"/>
</dbReference>
<evidence type="ECO:0000256" key="4">
    <source>
        <dbReference type="ARBA" id="ARBA00023163"/>
    </source>
</evidence>
<dbReference type="SUPFAM" id="SSF50249">
    <property type="entry name" value="Nucleic acid-binding proteins"/>
    <property type="match status" value="1"/>
</dbReference>
<dbReference type="PANTHER" id="PTHR12709:SF1">
    <property type="entry name" value="DNA-DIRECTED RNA POLYMERASE III SUBUNIT RPC8"/>
    <property type="match status" value="1"/>
</dbReference>
<dbReference type="Gene3D" id="2.40.50.140">
    <property type="entry name" value="Nucleic acid-binding proteins"/>
    <property type="match status" value="1"/>
</dbReference>
<evidence type="ECO:0000259" key="7">
    <source>
        <dbReference type="Pfam" id="PF08292"/>
    </source>
</evidence>
<keyword evidence="5" id="KW-0539">Nucleus</keyword>
<evidence type="ECO:0000259" key="6">
    <source>
        <dbReference type="Pfam" id="PF03876"/>
    </source>
</evidence>
<dbReference type="InterPro" id="IPR012340">
    <property type="entry name" value="NA-bd_OB-fold"/>
</dbReference>
<feature type="domain" description="RNA polymerase III subunit Rpc25" evidence="7">
    <location>
        <begin position="83"/>
        <end position="206"/>
    </location>
</feature>
<sequence length="208" mass="23483">MYILVGIVDTLVIEPKHFGSDMKEIIEAELNSRFSNKVVFKVGLFISLWDILKIEESFISPSDGSYNTVVHFRFVVFRPFIDEVLLGTVKSCSREGVSVSLSFFDDILIPADKMRHPSRFDFDSSSWIWQYSYENETADLPIEKNDTIRFRVVDEIWTDPNPDGGPANLARQSSDSAIISDASGKIAPYTIIASIVTDGLGLTCWWIN</sequence>
<evidence type="ECO:0000256" key="2">
    <source>
        <dbReference type="ARBA" id="ARBA00009307"/>
    </source>
</evidence>
<dbReference type="PANTHER" id="PTHR12709">
    <property type="entry name" value="DNA-DIRECTED RNA POLYMERASE II, III"/>
    <property type="match status" value="1"/>
</dbReference>
<keyword evidence="3" id="KW-0240">DNA-directed RNA polymerase</keyword>
<feature type="domain" description="RNA polymerase Rpb7-like N-terminal" evidence="6">
    <location>
        <begin position="9"/>
        <end position="64"/>
    </location>
</feature>
<dbReference type="SUPFAM" id="SSF88798">
    <property type="entry name" value="N-terminal, heterodimerisation domain of RBP7 (RpoE)"/>
    <property type="match status" value="1"/>
</dbReference>
<dbReference type="EMBL" id="CAAALY010268368">
    <property type="protein sequence ID" value="VEL41207.1"/>
    <property type="molecule type" value="Genomic_DNA"/>
</dbReference>
<dbReference type="OrthoDB" id="10256606at2759"/>
<dbReference type="AlphaFoldDB" id="A0A448XNT5"/>
<evidence type="ECO:0008006" key="10">
    <source>
        <dbReference type="Google" id="ProtNLM"/>
    </source>
</evidence>
<keyword evidence="9" id="KW-1185">Reference proteome</keyword>
<evidence type="ECO:0000256" key="5">
    <source>
        <dbReference type="ARBA" id="ARBA00023242"/>
    </source>
</evidence>
<accession>A0A448XNT5</accession>
<dbReference type="GO" id="GO:0006384">
    <property type="term" value="P:transcription initiation at RNA polymerase III promoter"/>
    <property type="evidence" value="ECO:0007669"/>
    <property type="project" value="TreeGrafter"/>
</dbReference>
<dbReference type="Pfam" id="PF08292">
    <property type="entry name" value="RNA_pol_Rbc25"/>
    <property type="match status" value="1"/>
</dbReference>
<dbReference type="Proteomes" id="UP000784294">
    <property type="component" value="Unassembled WGS sequence"/>
</dbReference>
<reference evidence="8" key="1">
    <citation type="submission" date="2018-11" db="EMBL/GenBank/DDBJ databases">
        <authorList>
            <consortium name="Pathogen Informatics"/>
        </authorList>
    </citation>
    <scope>NUCLEOTIDE SEQUENCE</scope>
</reference>
<dbReference type="InterPro" id="IPR045113">
    <property type="entry name" value="Rpb7-like"/>
</dbReference>
<name>A0A448XNT5_9PLAT</name>